<dbReference type="EMBL" id="WIXP02000002">
    <property type="protein sequence ID" value="KAF6215508.1"/>
    <property type="molecule type" value="Genomic_DNA"/>
</dbReference>
<dbReference type="PANTHER" id="PTHR47027:SF29">
    <property type="entry name" value="C2H2-TYPE DOMAIN-CONTAINING PROTEIN"/>
    <property type="match status" value="1"/>
</dbReference>
<evidence type="ECO:0008006" key="3">
    <source>
        <dbReference type="Google" id="ProtNLM"/>
    </source>
</evidence>
<protein>
    <recommendedName>
        <fullName evidence="3">Reverse transcriptase domain-containing protein</fullName>
    </recommendedName>
</protein>
<organism evidence="1 2">
    <name type="scientific">Apolygus lucorum</name>
    <name type="common">Small green plant bug</name>
    <name type="synonym">Lygocoris lucorum</name>
    <dbReference type="NCBI Taxonomy" id="248454"/>
    <lineage>
        <taxon>Eukaryota</taxon>
        <taxon>Metazoa</taxon>
        <taxon>Ecdysozoa</taxon>
        <taxon>Arthropoda</taxon>
        <taxon>Hexapoda</taxon>
        <taxon>Insecta</taxon>
        <taxon>Pterygota</taxon>
        <taxon>Neoptera</taxon>
        <taxon>Paraneoptera</taxon>
        <taxon>Hemiptera</taxon>
        <taxon>Heteroptera</taxon>
        <taxon>Panheteroptera</taxon>
        <taxon>Cimicomorpha</taxon>
        <taxon>Miridae</taxon>
        <taxon>Mirini</taxon>
        <taxon>Apolygus</taxon>
    </lineage>
</organism>
<proteinExistence type="predicted"/>
<sequence>MGRSFAAMSEAFTNLEAAAARFGLEVNQSKTKYMTTDATQRGPARIQVNGYTFDTVNEFVYLGSLVTSDNEVVAEVQRRIQAANRCYFGLVPQLKSRAISRTTKLRLYKTSQTGPCLWFRDVDPDQGIRRRFTPL</sequence>
<keyword evidence="2" id="KW-1185">Reference proteome</keyword>
<accession>A0A8S9Y4K7</accession>
<dbReference type="Proteomes" id="UP000466442">
    <property type="component" value="Unassembled WGS sequence"/>
</dbReference>
<reference evidence="1" key="1">
    <citation type="journal article" date="2021" name="Mol. Ecol. Resour.">
        <title>Apolygus lucorum genome provides insights into omnivorousness and mesophyll feeding.</title>
        <authorList>
            <person name="Liu Y."/>
            <person name="Liu H."/>
            <person name="Wang H."/>
            <person name="Huang T."/>
            <person name="Liu B."/>
            <person name="Yang B."/>
            <person name="Yin L."/>
            <person name="Li B."/>
            <person name="Zhang Y."/>
            <person name="Zhang S."/>
            <person name="Jiang F."/>
            <person name="Zhang X."/>
            <person name="Ren Y."/>
            <person name="Wang B."/>
            <person name="Wang S."/>
            <person name="Lu Y."/>
            <person name="Wu K."/>
            <person name="Fan W."/>
            <person name="Wang G."/>
        </authorList>
    </citation>
    <scope>NUCLEOTIDE SEQUENCE</scope>
    <source>
        <strain evidence="1">12Hb</strain>
    </source>
</reference>
<dbReference type="PANTHER" id="PTHR47027">
    <property type="entry name" value="REVERSE TRANSCRIPTASE DOMAIN-CONTAINING PROTEIN"/>
    <property type="match status" value="1"/>
</dbReference>
<dbReference type="AlphaFoldDB" id="A0A8S9Y4K7"/>
<dbReference type="OrthoDB" id="6625104at2759"/>
<name>A0A8S9Y4K7_APOLU</name>
<evidence type="ECO:0000313" key="2">
    <source>
        <dbReference type="Proteomes" id="UP000466442"/>
    </source>
</evidence>
<gene>
    <name evidence="1" type="ORF">GE061_010263</name>
</gene>
<comment type="caution">
    <text evidence="1">The sequence shown here is derived from an EMBL/GenBank/DDBJ whole genome shotgun (WGS) entry which is preliminary data.</text>
</comment>
<evidence type="ECO:0000313" key="1">
    <source>
        <dbReference type="EMBL" id="KAF6215508.1"/>
    </source>
</evidence>